<evidence type="ECO:0000313" key="1">
    <source>
        <dbReference type="WBParaSite" id="BPAG_0001231101-mRNA-1"/>
    </source>
</evidence>
<sequence length="104" mass="12394">MEFSKKYQKREVIISIGATKHRNKIIEHCNECYRIYQIPYSNLNANYDGGRNELAYVHNCWEIYHGKLLDVEEVAIKEKMDLVKKIAHNFIIPQDNMMLFEWAS</sequence>
<protein>
    <submittedName>
        <fullName evidence="1">Phage protein</fullName>
    </submittedName>
</protein>
<dbReference type="WBParaSite" id="BPAG_0001231101-mRNA-1">
    <property type="protein sequence ID" value="BPAG_0001231101-mRNA-1"/>
    <property type="gene ID" value="BPAG_0001231101"/>
</dbReference>
<organism evidence="1">
    <name type="scientific">Brugia pahangi</name>
    <name type="common">Filarial nematode worm</name>
    <dbReference type="NCBI Taxonomy" id="6280"/>
    <lineage>
        <taxon>Eukaryota</taxon>
        <taxon>Metazoa</taxon>
        <taxon>Ecdysozoa</taxon>
        <taxon>Nematoda</taxon>
        <taxon>Chromadorea</taxon>
        <taxon>Rhabditida</taxon>
        <taxon>Spirurina</taxon>
        <taxon>Spiruromorpha</taxon>
        <taxon>Filarioidea</taxon>
        <taxon>Onchocercidae</taxon>
        <taxon>Brugia</taxon>
    </lineage>
</organism>
<accession>A0A0N4TU60</accession>
<reference evidence="1" key="1">
    <citation type="submission" date="2017-02" db="UniProtKB">
        <authorList>
            <consortium name="WormBaseParasite"/>
        </authorList>
    </citation>
    <scope>IDENTIFICATION</scope>
</reference>
<name>A0A0N4TU60_BRUPA</name>
<proteinExistence type="predicted"/>
<dbReference type="AlphaFoldDB" id="A0A0N4TU60"/>